<sequence>MKLTVIGAISGLIISISWLIWGFWSMLGILLATMIFATIGFILDTLGFSIKKLTGRLTARISQ</sequence>
<dbReference type="OrthoDB" id="2328993at2"/>
<accession>A0A0R1PC31</accession>
<organism evidence="2 3">
    <name type="scientific">Limosilactobacillus frumenti DSM 13145</name>
    <dbReference type="NCBI Taxonomy" id="1423746"/>
    <lineage>
        <taxon>Bacteria</taxon>
        <taxon>Bacillati</taxon>
        <taxon>Bacillota</taxon>
        <taxon>Bacilli</taxon>
        <taxon>Lactobacillales</taxon>
        <taxon>Lactobacillaceae</taxon>
        <taxon>Limosilactobacillus</taxon>
    </lineage>
</organism>
<name>A0A0R1PC31_9LACO</name>
<dbReference type="PATRIC" id="fig|1423746.3.peg.857"/>
<feature type="transmembrane region" description="Helical" evidence="1">
    <location>
        <begin position="5"/>
        <end position="24"/>
    </location>
</feature>
<comment type="caution">
    <text evidence="2">The sequence shown here is derived from an EMBL/GenBank/DDBJ whole genome shotgun (WGS) entry which is preliminary data.</text>
</comment>
<keyword evidence="1" id="KW-0812">Transmembrane</keyword>
<reference evidence="2 3" key="1">
    <citation type="journal article" date="2015" name="Genome Announc.">
        <title>Expanding the biotechnology potential of lactobacilli through comparative genomics of 213 strains and associated genera.</title>
        <authorList>
            <person name="Sun Z."/>
            <person name="Harris H.M."/>
            <person name="McCann A."/>
            <person name="Guo C."/>
            <person name="Argimon S."/>
            <person name="Zhang W."/>
            <person name="Yang X."/>
            <person name="Jeffery I.B."/>
            <person name="Cooney J.C."/>
            <person name="Kagawa T.F."/>
            <person name="Liu W."/>
            <person name="Song Y."/>
            <person name="Salvetti E."/>
            <person name="Wrobel A."/>
            <person name="Rasinkangas P."/>
            <person name="Parkhill J."/>
            <person name="Rea M.C."/>
            <person name="O'Sullivan O."/>
            <person name="Ritari J."/>
            <person name="Douillard F.P."/>
            <person name="Paul Ross R."/>
            <person name="Yang R."/>
            <person name="Briner A.E."/>
            <person name="Felis G.E."/>
            <person name="de Vos W.M."/>
            <person name="Barrangou R."/>
            <person name="Klaenhammer T.R."/>
            <person name="Caufield P.W."/>
            <person name="Cui Y."/>
            <person name="Zhang H."/>
            <person name="O'Toole P.W."/>
        </authorList>
    </citation>
    <scope>NUCLEOTIDE SEQUENCE [LARGE SCALE GENOMIC DNA]</scope>
    <source>
        <strain evidence="2 3">DSM 13145</strain>
    </source>
</reference>
<protein>
    <recommendedName>
        <fullName evidence="4">Small integral membrane protein</fullName>
    </recommendedName>
</protein>
<dbReference type="Proteomes" id="UP000051445">
    <property type="component" value="Unassembled WGS sequence"/>
</dbReference>
<dbReference type="AlphaFoldDB" id="A0A0R1PC31"/>
<evidence type="ECO:0000313" key="3">
    <source>
        <dbReference type="Proteomes" id="UP000051445"/>
    </source>
</evidence>
<dbReference type="RefSeq" id="WP_057750661.1">
    <property type="nucleotide sequence ID" value="NZ_AZER01000016.1"/>
</dbReference>
<dbReference type="EMBL" id="AZER01000016">
    <property type="protein sequence ID" value="KRL27098.1"/>
    <property type="molecule type" value="Genomic_DNA"/>
</dbReference>
<feature type="transmembrane region" description="Helical" evidence="1">
    <location>
        <begin position="30"/>
        <end position="50"/>
    </location>
</feature>
<evidence type="ECO:0000313" key="2">
    <source>
        <dbReference type="EMBL" id="KRL27098.1"/>
    </source>
</evidence>
<dbReference type="STRING" id="1423746.FD27_GL000848"/>
<keyword evidence="1" id="KW-1133">Transmembrane helix</keyword>
<keyword evidence="1" id="KW-0472">Membrane</keyword>
<evidence type="ECO:0008006" key="4">
    <source>
        <dbReference type="Google" id="ProtNLM"/>
    </source>
</evidence>
<proteinExistence type="predicted"/>
<evidence type="ECO:0000256" key="1">
    <source>
        <dbReference type="SAM" id="Phobius"/>
    </source>
</evidence>
<keyword evidence="3" id="KW-1185">Reference proteome</keyword>
<gene>
    <name evidence="2" type="ORF">FD27_GL000848</name>
</gene>